<accession>A0ABY4YKU8</accession>
<dbReference type="InterPro" id="IPR036291">
    <property type="entry name" value="NAD(P)-bd_dom_sf"/>
</dbReference>
<dbReference type="SMART" id="SM00822">
    <property type="entry name" value="PKS_KR"/>
    <property type="match status" value="1"/>
</dbReference>
<dbReference type="InterPro" id="IPR002347">
    <property type="entry name" value="SDR_fam"/>
</dbReference>
<reference evidence="5" key="1">
    <citation type="submission" date="2022-06" db="EMBL/GenBank/DDBJ databases">
        <title>Ornithinimicrobium JY.X270.</title>
        <authorList>
            <person name="Huang Y."/>
        </authorList>
    </citation>
    <scope>NUCLEOTIDE SEQUENCE</scope>
    <source>
        <strain evidence="5">JY.X270</strain>
    </source>
</reference>
<dbReference type="Pfam" id="PF00106">
    <property type="entry name" value="adh_short"/>
    <property type="match status" value="1"/>
</dbReference>
<dbReference type="CDD" id="cd05233">
    <property type="entry name" value="SDR_c"/>
    <property type="match status" value="1"/>
</dbReference>
<evidence type="ECO:0000313" key="6">
    <source>
        <dbReference type="Proteomes" id="UP001056535"/>
    </source>
</evidence>
<evidence type="ECO:0000256" key="2">
    <source>
        <dbReference type="ARBA" id="ARBA00023002"/>
    </source>
</evidence>
<dbReference type="PANTHER" id="PTHR44196:SF1">
    <property type="entry name" value="DEHYDROGENASE_REDUCTASE SDR FAMILY MEMBER 7B"/>
    <property type="match status" value="1"/>
</dbReference>
<dbReference type="PRINTS" id="PR00080">
    <property type="entry name" value="SDRFAMILY"/>
</dbReference>
<dbReference type="InterPro" id="IPR057326">
    <property type="entry name" value="KR_dom"/>
</dbReference>
<dbReference type="Proteomes" id="UP001056535">
    <property type="component" value="Chromosome"/>
</dbReference>
<dbReference type="PRINTS" id="PR00081">
    <property type="entry name" value="GDHRDH"/>
</dbReference>
<evidence type="ECO:0000256" key="1">
    <source>
        <dbReference type="ARBA" id="ARBA00006484"/>
    </source>
</evidence>
<keyword evidence="2" id="KW-0560">Oxidoreductase</keyword>
<proteinExistence type="inferred from homology"/>
<dbReference type="RefSeq" id="WP_252622332.1">
    <property type="nucleotide sequence ID" value="NZ_CP099490.1"/>
</dbReference>
<dbReference type="PANTHER" id="PTHR44196">
    <property type="entry name" value="DEHYDROGENASE/REDUCTASE SDR FAMILY MEMBER 7B"/>
    <property type="match status" value="1"/>
</dbReference>
<dbReference type="SUPFAM" id="SSF51735">
    <property type="entry name" value="NAD(P)-binding Rossmann-fold domains"/>
    <property type="match status" value="1"/>
</dbReference>
<dbReference type="EMBL" id="CP099490">
    <property type="protein sequence ID" value="USQ77324.1"/>
    <property type="molecule type" value="Genomic_DNA"/>
</dbReference>
<dbReference type="Gene3D" id="3.40.50.720">
    <property type="entry name" value="NAD(P)-binding Rossmann-like Domain"/>
    <property type="match status" value="1"/>
</dbReference>
<gene>
    <name evidence="5" type="ORF">NF557_05265</name>
</gene>
<evidence type="ECO:0000256" key="3">
    <source>
        <dbReference type="RuleBase" id="RU000363"/>
    </source>
</evidence>
<keyword evidence="6" id="KW-1185">Reference proteome</keyword>
<sequence length="228" mass="24089">MSGNSAVAVVTGATGGIGRALVTELIERGYWVVAVGRSPASLTDVLPPDRGAFVHWDQRDRTVPRALAELEQVDVLVHNAGVAPLTSVEDTSAESVADILSVNLTSATVLTASLLRALRRARGHVVFIHSSRGMSGVPGWSGYLGSKAALEHLANSLRAEECDQGLRVTSVFPGAVATELLRQVREDRGQPFEPERSVSPATAARLIADAVQHPGGGYLTELSFAWCS</sequence>
<name>A0ABY4YKU8_9MICO</name>
<comment type="similarity">
    <text evidence="1 3">Belongs to the short-chain dehydrogenases/reductases (SDR) family.</text>
</comment>
<organism evidence="5 6">
    <name type="scientific">Ornithinimicrobium cryptoxanthini</name>
    <dbReference type="NCBI Taxonomy" id="2934161"/>
    <lineage>
        <taxon>Bacteria</taxon>
        <taxon>Bacillati</taxon>
        <taxon>Actinomycetota</taxon>
        <taxon>Actinomycetes</taxon>
        <taxon>Micrococcales</taxon>
        <taxon>Ornithinimicrobiaceae</taxon>
        <taxon>Ornithinimicrobium</taxon>
    </lineage>
</organism>
<protein>
    <submittedName>
        <fullName evidence="5">SDR family NAD(P)-dependent oxidoreductase</fullName>
    </submittedName>
</protein>
<evidence type="ECO:0000313" key="5">
    <source>
        <dbReference type="EMBL" id="USQ77324.1"/>
    </source>
</evidence>
<evidence type="ECO:0000259" key="4">
    <source>
        <dbReference type="SMART" id="SM00822"/>
    </source>
</evidence>
<feature type="domain" description="Ketoreductase" evidence="4">
    <location>
        <begin position="6"/>
        <end position="180"/>
    </location>
</feature>